<dbReference type="GO" id="GO:0003677">
    <property type="term" value="F:DNA binding"/>
    <property type="evidence" value="ECO:0007669"/>
    <property type="project" value="InterPro"/>
</dbReference>
<name>A0A6B0Y0A6_9RHOB</name>
<feature type="transmembrane region" description="Helical" evidence="1">
    <location>
        <begin position="12"/>
        <end position="35"/>
    </location>
</feature>
<dbReference type="SMART" id="SM00850">
    <property type="entry name" value="LytTR"/>
    <property type="match status" value="1"/>
</dbReference>
<feature type="domain" description="HTH LytTR-type" evidence="2">
    <location>
        <begin position="177"/>
        <end position="266"/>
    </location>
</feature>
<keyword evidence="1" id="KW-0812">Transmembrane</keyword>
<feature type="transmembrane region" description="Helical" evidence="1">
    <location>
        <begin position="47"/>
        <end position="66"/>
    </location>
</feature>
<dbReference type="AlphaFoldDB" id="A0A6B0Y0A6"/>
<accession>A0A6B0Y0A6</accession>
<protein>
    <submittedName>
        <fullName evidence="3">LytTR family transcriptional regulator</fullName>
    </submittedName>
</protein>
<proteinExistence type="predicted"/>
<dbReference type="InterPro" id="IPR007492">
    <property type="entry name" value="LytTR_DNA-bd_dom"/>
</dbReference>
<evidence type="ECO:0000313" key="3">
    <source>
        <dbReference type="EMBL" id="MXY33895.1"/>
    </source>
</evidence>
<reference evidence="3" key="1">
    <citation type="submission" date="2019-09" db="EMBL/GenBank/DDBJ databases">
        <title>Characterisation of the sponge microbiome using genome-centric metagenomics.</title>
        <authorList>
            <person name="Engelberts J.P."/>
            <person name="Robbins S.J."/>
            <person name="De Goeij J.M."/>
            <person name="Aranda M."/>
            <person name="Bell S.C."/>
            <person name="Webster N.S."/>
        </authorList>
    </citation>
    <scope>NUCLEOTIDE SEQUENCE</scope>
    <source>
        <strain evidence="3">SB0664_bin_43</strain>
    </source>
</reference>
<gene>
    <name evidence="3" type="ORF">F4Y60_07360</name>
</gene>
<comment type="caution">
    <text evidence="3">The sequence shown here is derived from an EMBL/GenBank/DDBJ whole genome shotgun (WGS) entry which is preliminary data.</text>
</comment>
<dbReference type="PROSITE" id="PS50930">
    <property type="entry name" value="HTH_LYTTR"/>
    <property type="match status" value="1"/>
</dbReference>
<feature type="transmembrane region" description="Helical" evidence="1">
    <location>
        <begin position="78"/>
        <end position="100"/>
    </location>
</feature>
<sequence>MQLTLRQLRENLCSPFFWMVLGAVILLASMAGPYFTLERFSFPERVVYWGTTLTLSAILMTFLSVHAHRLAVSRAMHWSLVATLAGVAGVLPIVATVYLAEALVTGFAPGWFMSYRPATLISHVALSAVAVTLIVNAVIEFRERERANPPPGPAAEGKPRATTPTLLQSRLPQHLGRDIVSVKAQDHYVEVATPKGSATVLMRLGDVIADLEALNGLQVHRSWWINLSHVVETKRGPSGPELILASGQTVPVGRSFRKAFREAAQRQLARTRAGSSE</sequence>
<dbReference type="EMBL" id="VXRY01000294">
    <property type="protein sequence ID" value="MXY33895.1"/>
    <property type="molecule type" value="Genomic_DNA"/>
</dbReference>
<evidence type="ECO:0000256" key="1">
    <source>
        <dbReference type="SAM" id="Phobius"/>
    </source>
</evidence>
<dbReference type="Gene3D" id="2.40.50.1020">
    <property type="entry name" value="LytTr DNA-binding domain"/>
    <property type="match status" value="1"/>
</dbReference>
<dbReference type="Pfam" id="PF04397">
    <property type="entry name" value="LytTR"/>
    <property type="match status" value="1"/>
</dbReference>
<keyword evidence="1" id="KW-0472">Membrane</keyword>
<keyword evidence="1" id="KW-1133">Transmembrane helix</keyword>
<feature type="transmembrane region" description="Helical" evidence="1">
    <location>
        <begin position="120"/>
        <end position="139"/>
    </location>
</feature>
<evidence type="ECO:0000259" key="2">
    <source>
        <dbReference type="PROSITE" id="PS50930"/>
    </source>
</evidence>
<organism evidence="3">
    <name type="scientific">Boseongicola sp. SB0664_bin_43</name>
    <dbReference type="NCBI Taxonomy" id="2604844"/>
    <lineage>
        <taxon>Bacteria</taxon>
        <taxon>Pseudomonadati</taxon>
        <taxon>Pseudomonadota</taxon>
        <taxon>Alphaproteobacteria</taxon>
        <taxon>Rhodobacterales</taxon>
        <taxon>Paracoccaceae</taxon>
        <taxon>Boseongicola</taxon>
    </lineage>
</organism>